<comment type="caution">
    <text evidence="1">The sequence shown here is derived from an EMBL/GenBank/DDBJ whole genome shotgun (WGS) entry which is preliminary data.</text>
</comment>
<accession>A0AA38IT30</accession>
<dbReference type="EMBL" id="JALNTZ010000002">
    <property type="protein sequence ID" value="KAJ3662582.1"/>
    <property type="molecule type" value="Genomic_DNA"/>
</dbReference>
<protein>
    <submittedName>
        <fullName evidence="1">Uncharacterized protein</fullName>
    </submittedName>
</protein>
<keyword evidence="2" id="KW-1185">Reference proteome</keyword>
<evidence type="ECO:0000313" key="1">
    <source>
        <dbReference type="EMBL" id="KAJ3662582.1"/>
    </source>
</evidence>
<name>A0AA38IT30_9CUCU</name>
<organism evidence="1 2">
    <name type="scientific">Zophobas morio</name>
    <dbReference type="NCBI Taxonomy" id="2755281"/>
    <lineage>
        <taxon>Eukaryota</taxon>
        <taxon>Metazoa</taxon>
        <taxon>Ecdysozoa</taxon>
        <taxon>Arthropoda</taxon>
        <taxon>Hexapoda</taxon>
        <taxon>Insecta</taxon>
        <taxon>Pterygota</taxon>
        <taxon>Neoptera</taxon>
        <taxon>Endopterygota</taxon>
        <taxon>Coleoptera</taxon>
        <taxon>Polyphaga</taxon>
        <taxon>Cucujiformia</taxon>
        <taxon>Tenebrionidae</taxon>
        <taxon>Zophobas</taxon>
    </lineage>
</organism>
<reference evidence="1" key="1">
    <citation type="journal article" date="2023" name="G3 (Bethesda)">
        <title>Whole genome assemblies of Zophobas morio and Tenebrio molitor.</title>
        <authorList>
            <person name="Kaur S."/>
            <person name="Stinson S.A."/>
            <person name="diCenzo G.C."/>
        </authorList>
    </citation>
    <scope>NUCLEOTIDE SEQUENCE</scope>
    <source>
        <strain evidence="1">QUZm001</strain>
    </source>
</reference>
<proteinExistence type="predicted"/>
<dbReference type="Proteomes" id="UP001168821">
    <property type="component" value="Unassembled WGS sequence"/>
</dbReference>
<evidence type="ECO:0000313" key="2">
    <source>
        <dbReference type="Proteomes" id="UP001168821"/>
    </source>
</evidence>
<gene>
    <name evidence="1" type="ORF">Zmor_006923</name>
</gene>
<dbReference type="PANTHER" id="PTHR47326">
    <property type="entry name" value="TRANSPOSABLE ELEMENT TC3 TRANSPOSASE-LIKE PROTEIN"/>
    <property type="match status" value="1"/>
</dbReference>
<dbReference type="PANTHER" id="PTHR47326:SF1">
    <property type="entry name" value="HTH PSQ-TYPE DOMAIN-CONTAINING PROTEIN"/>
    <property type="match status" value="1"/>
</dbReference>
<dbReference type="AlphaFoldDB" id="A0AA38IT30"/>
<sequence>MKINTVVQHLRDHGTFKPQTHDRGRDRTERILQAEEQILGRVEEWPDISTRSLATEVGVSQFVVHRALKEQGPHPYHVQKVQALEPVLRTTICFFN</sequence>